<dbReference type="SUPFAM" id="SSF53681">
    <property type="entry name" value="Aspartate/glutamate racemase"/>
    <property type="match status" value="2"/>
</dbReference>
<gene>
    <name evidence="7" type="primary">murI</name>
    <name evidence="8" type="ORF">J2Z71_000943</name>
</gene>
<feature type="active site" description="Proton donor/acceptor" evidence="7">
    <location>
        <position position="187"/>
    </location>
</feature>
<evidence type="ECO:0000256" key="2">
    <source>
        <dbReference type="ARBA" id="ARBA00013090"/>
    </source>
</evidence>
<dbReference type="RefSeq" id="WP_210060703.1">
    <property type="nucleotide sequence ID" value="NZ_JAGGLJ010000007.1"/>
</dbReference>
<protein>
    <recommendedName>
        <fullName evidence="2 7">Glutamate racemase</fullName>
        <ecNumber evidence="2 7">5.1.1.3</ecNumber>
    </recommendedName>
</protein>
<dbReference type="Gene3D" id="3.40.50.1860">
    <property type="match status" value="2"/>
</dbReference>
<evidence type="ECO:0000313" key="9">
    <source>
        <dbReference type="Proteomes" id="UP001519306"/>
    </source>
</evidence>
<comment type="similarity">
    <text evidence="7">Belongs to the aspartate/glutamate racemases family.</text>
</comment>
<dbReference type="PANTHER" id="PTHR21198">
    <property type="entry name" value="GLUTAMATE RACEMASE"/>
    <property type="match status" value="1"/>
</dbReference>
<feature type="binding site" evidence="7">
    <location>
        <begin position="77"/>
        <end position="78"/>
    </location>
    <ligand>
        <name>substrate</name>
    </ligand>
</feature>
<comment type="caution">
    <text evidence="8">The sequence shown here is derived from an EMBL/GenBank/DDBJ whole genome shotgun (WGS) entry which is preliminary data.</text>
</comment>
<dbReference type="EC" id="5.1.1.3" evidence="2 7"/>
<dbReference type="NCBIfam" id="TIGR00067">
    <property type="entry name" value="glut_race"/>
    <property type="match status" value="1"/>
</dbReference>
<organism evidence="8 9">
    <name type="scientific">Peptoniphilus stercorisuis</name>
    <dbReference type="NCBI Taxonomy" id="1436965"/>
    <lineage>
        <taxon>Bacteria</taxon>
        <taxon>Bacillati</taxon>
        <taxon>Bacillota</taxon>
        <taxon>Tissierellia</taxon>
        <taxon>Tissierellales</taxon>
        <taxon>Peptoniphilaceae</taxon>
        <taxon>Peptoniphilus</taxon>
    </lineage>
</organism>
<sequence length="275" mass="30766">MNFFDERPIGLFDSGVGGLSVLKKMREVFPKENFIYIADTLRVPYGDRSPEEIKNFTIQCFGILKEQNIKSGIIACNTSTCYGLDGVCETYDFPTLGVVLPAIKDAIKATDNKKVLLLGTNATVNSGLYENTMSSLDSEIEIKSQGCPDLVVAIEEGHGEDDIGYEICKQYLDPYKDFDYDTLILGCTHFPLAESNIRLVLREQEKDVRIVNPAFATAKEMEELLKNENKLNNKGSGKIKFLVSGDESKFKFVAADVLNLREDEIDIEKFNPESK</sequence>
<dbReference type="InterPro" id="IPR015942">
    <property type="entry name" value="Asp/Glu/hydantoin_racemase"/>
</dbReference>
<reference evidence="8 9" key="1">
    <citation type="submission" date="2021-03" db="EMBL/GenBank/DDBJ databases">
        <title>Genomic Encyclopedia of Type Strains, Phase IV (KMG-IV): sequencing the most valuable type-strain genomes for metagenomic binning, comparative biology and taxonomic classification.</title>
        <authorList>
            <person name="Goeker M."/>
        </authorList>
    </citation>
    <scope>NUCLEOTIDE SEQUENCE [LARGE SCALE GENOMIC DNA]</scope>
    <source>
        <strain evidence="8 9">DSM 27563</strain>
    </source>
</reference>
<keyword evidence="3 7" id="KW-0133">Cell shape</keyword>
<dbReference type="Pfam" id="PF01177">
    <property type="entry name" value="Asp_Glu_race"/>
    <property type="match status" value="1"/>
</dbReference>
<comment type="pathway">
    <text evidence="7">Cell wall biogenesis; peptidoglycan biosynthesis.</text>
</comment>
<feature type="binding site" evidence="7">
    <location>
        <begin position="13"/>
        <end position="14"/>
    </location>
    <ligand>
        <name>substrate</name>
    </ligand>
</feature>
<dbReference type="HAMAP" id="MF_00258">
    <property type="entry name" value="Glu_racemase"/>
    <property type="match status" value="1"/>
</dbReference>
<evidence type="ECO:0000256" key="7">
    <source>
        <dbReference type="HAMAP-Rule" id="MF_00258"/>
    </source>
</evidence>
<evidence type="ECO:0000256" key="6">
    <source>
        <dbReference type="ARBA" id="ARBA00023316"/>
    </source>
</evidence>
<dbReference type="PANTHER" id="PTHR21198:SF3">
    <property type="entry name" value="GLUTAMATE RACEMASE"/>
    <property type="match status" value="1"/>
</dbReference>
<evidence type="ECO:0000313" key="8">
    <source>
        <dbReference type="EMBL" id="MBP2025413.1"/>
    </source>
</evidence>
<dbReference type="GO" id="GO:0008881">
    <property type="term" value="F:glutamate racemase activity"/>
    <property type="evidence" value="ECO:0007669"/>
    <property type="project" value="UniProtKB-EC"/>
</dbReference>
<keyword evidence="4 7" id="KW-0573">Peptidoglycan synthesis</keyword>
<proteinExistence type="inferred from homology"/>
<evidence type="ECO:0000256" key="5">
    <source>
        <dbReference type="ARBA" id="ARBA00023235"/>
    </source>
</evidence>
<keyword evidence="9" id="KW-1185">Reference proteome</keyword>
<dbReference type="InterPro" id="IPR004391">
    <property type="entry name" value="Glu_race"/>
</dbReference>
<accession>A0ABS4KCA6</accession>
<dbReference type="Proteomes" id="UP001519306">
    <property type="component" value="Unassembled WGS sequence"/>
</dbReference>
<name>A0ABS4KCA6_9FIRM</name>
<dbReference type="InterPro" id="IPR001920">
    <property type="entry name" value="Asp/Glu_race"/>
</dbReference>
<keyword evidence="5 7" id="KW-0413">Isomerase</keyword>
<evidence type="ECO:0000256" key="3">
    <source>
        <dbReference type="ARBA" id="ARBA00022960"/>
    </source>
</evidence>
<dbReference type="EMBL" id="JAGGLJ010000007">
    <property type="protein sequence ID" value="MBP2025413.1"/>
    <property type="molecule type" value="Genomic_DNA"/>
</dbReference>
<feature type="binding site" evidence="7">
    <location>
        <begin position="188"/>
        <end position="189"/>
    </location>
    <ligand>
        <name>substrate</name>
    </ligand>
</feature>
<keyword evidence="6 7" id="KW-0961">Cell wall biogenesis/degradation</keyword>
<feature type="binding site" evidence="7">
    <location>
        <begin position="45"/>
        <end position="46"/>
    </location>
    <ligand>
        <name>substrate</name>
    </ligand>
</feature>
<feature type="active site" description="Proton donor/acceptor" evidence="7">
    <location>
        <position position="76"/>
    </location>
</feature>
<evidence type="ECO:0000256" key="4">
    <source>
        <dbReference type="ARBA" id="ARBA00022984"/>
    </source>
</evidence>
<comment type="catalytic activity">
    <reaction evidence="1 7">
        <text>L-glutamate = D-glutamate</text>
        <dbReference type="Rhea" id="RHEA:12813"/>
        <dbReference type="ChEBI" id="CHEBI:29985"/>
        <dbReference type="ChEBI" id="CHEBI:29986"/>
        <dbReference type="EC" id="5.1.1.3"/>
    </reaction>
</comment>
<comment type="function">
    <text evidence="7">Provides the (R)-glutamate required for cell wall biosynthesis.</text>
</comment>
<evidence type="ECO:0000256" key="1">
    <source>
        <dbReference type="ARBA" id="ARBA00001602"/>
    </source>
</evidence>